<feature type="domain" description="Large polyvalent protein-associated" evidence="4">
    <location>
        <begin position="985"/>
        <end position="1053"/>
    </location>
</feature>
<dbReference type="InterPro" id="IPR041131">
    <property type="entry name" value="MuF_C"/>
</dbReference>
<evidence type="ECO:0000313" key="6">
    <source>
        <dbReference type="Proteomes" id="UP000014204"/>
    </source>
</evidence>
<reference evidence="5 6" key="1">
    <citation type="submission" date="2013-04" db="EMBL/GenBank/DDBJ databases">
        <title>The Genome Sequence of Enterorhabdus caecimuris B7.</title>
        <authorList>
            <consortium name="The Broad Institute Genomics Platform"/>
            <consortium name="The Broad Institute Genome Sequencing Center for Infectious Disease"/>
            <person name="Earl A."/>
            <person name="Xavier R."/>
            <person name="Elson C."/>
            <person name="Duck W."/>
            <person name="Walker B."/>
            <person name="Young S."/>
            <person name="Zeng Q."/>
            <person name="Gargeya S."/>
            <person name="Fitzgerald M."/>
            <person name="Haas B."/>
            <person name="Abouelleil A."/>
            <person name="Allen A.W."/>
            <person name="Alvarado L."/>
            <person name="Arachchi H.M."/>
            <person name="Berlin A.M."/>
            <person name="Chapman S.B."/>
            <person name="Gainer-Dewar J."/>
            <person name="Goldberg J."/>
            <person name="Griggs A."/>
            <person name="Gujja S."/>
            <person name="Hansen M."/>
            <person name="Howarth C."/>
            <person name="Imamovic A."/>
            <person name="Ireland A."/>
            <person name="Larimer J."/>
            <person name="McCowan C."/>
            <person name="Murphy C."/>
            <person name="Pearson M."/>
            <person name="Poon T.W."/>
            <person name="Priest M."/>
            <person name="Roberts A."/>
            <person name="Saif S."/>
            <person name="Shea T."/>
            <person name="Sisk P."/>
            <person name="Sykes S."/>
            <person name="Wortman J."/>
            <person name="Nusbaum C."/>
            <person name="Birren B."/>
        </authorList>
    </citation>
    <scope>NUCLEOTIDE SEQUENCE [LARGE SCALE GENOMIC DNA]</scope>
    <source>
        <strain evidence="5 6">B7</strain>
    </source>
</reference>
<feature type="coiled-coil region" evidence="1">
    <location>
        <begin position="1130"/>
        <end position="1157"/>
    </location>
</feature>
<feature type="compositionally biased region" description="Low complexity" evidence="2">
    <location>
        <begin position="2022"/>
        <end position="2032"/>
    </location>
</feature>
<evidence type="ECO:0000259" key="3">
    <source>
        <dbReference type="Pfam" id="PF18819"/>
    </source>
</evidence>
<dbReference type="HOGENOM" id="CLU_231796_0_0_11"/>
<feature type="compositionally biased region" description="Low complexity" evidence="2">
    <location>
        <begin position="2136"/>
        <end position="2147"/>
    </location>
</feature>
<evidence type="ECO:0000256" key="2">
    <source>
        <dbReference type="SAM" id="MobiDB-lite"/>
    </source>
</evidence>
<dbReference type="eggNOG" id="ENOG50312KN">
    <property type="taxonomic scope" value="Bacteria"/>
</dbReference>
<proteinExistence type="predicted"/>
<feature type="region of interest" description="Disordered" evidence="2">
    <location>
        <begin position="466"/>
        <end position="495"/>
    </location>
</feature>
<feature type="region of interest" description="Disordered" evidence="2">
    <location>
        <begin position="2018"/>
        <end position="2071"/>
    </location>
</feature>
<dbReference type="Pfam" id="PF18824">
    <property type="entry name" value="LPD11"/>
    <property type="match status" value="1"/>
</dbReference>
<dbReference type="Pfam" id="PF18819">
    <property type="entry name" value="MuF_C"/>
    <property type="match status" value="1"/>
</dbReference>
<dbReference type="EMBL" id="ASSY01000005">
    <property type="protein sequence ID" value="EOS52523.1"/>
    <property type="molecule type" value="Genomic_DNA"/>
</dbReference>
<comment type="caution">
    <text evidence="5">The sequence shown here is derived from an EMBL/GenBank/DDBJ whole genome shotgun (WGS) entry which is preliminary data.</text>
</comment>
<accession>R9L1V3</accession>
<feature type="compositionally biased region" description="Basic and acidic residues" evidence="2">
    <location>
        <begin position="2050"/>
        <end position="2069"/>
    </location>
</feature>
<protein>
    <submittedName>
        <fullName evidence="5">Uncharacterized protein</fullName>
    </submittedName>
</protein>
<evidence type="ECO:0000313" key="5">
    <source>
        <dbReference type="EMBL" id="EOS52523.1"/>
    </source>
</evidence>
<evidence type="ECO:0000256" key="1">
    <source>
        <dbReference type="SAM" id="Coils"/>
    </source>
</evidence>
<name>R9L1V3_9ACTN</name>
<dbReference type="InterPro" id="IPR040789">
    <property type="entry name" value="LPD11"/>
</dbReference>
<keyword evidence="1" id="KW-0175">Coiled coil</keyword>
<evidence type="ECO:0000259" key="4">
    <source>
        <dbReference type="Pfam" id="PF18824"/>
    </source>
</evidence>
<feature type="domain" description="Phage MuF C-terminal" evidence="3">
    <location>
        <begin position="1878"/>
        <end position="1985"/>
    </location>
</feature>
<feature type="region of interest" description="Disordered" evidence="2">
    <location>
        <begin position="2122"/>
        <end position="2147"/>
    </location>
</feature>
<organism evidence="5 6">
    <name type="scientific">Adlercreutzia caecimuris B7</name>
    <dbReference type="NCBI Taxonomy" id="1235794"/>
    <lineage>
        <taxon>Bacteria</taxon>
        <taxon>Bacillati</taxon>
        <taxon>Actinomycetota</taxon>
        <taxon>Coriobacteriia</taxon>
        <taxon>Eggerthellales</taxon>
        <taxon>Eggerthellaceae</taxon>
        <taxon>Adlercreutzia</taxon>
    </lineage>
</organism>
<gene>
    <name evidence="5" type="ORF">C811_00559</name>
</gene>
<dbReference type="STRING" id="1235794.C811_00559"/>
<dbReference type="Proteomes" id="UP000014204">
    <property type="component" value="Unassembled WGS sequence"/>
</dbReference>
<dbReference type="RefSeq" id="WP_016308787.1">
    <property type="nucleotide sequence ID" value="NZ_KE159646.1"/>
</dbReference>
<keyword evidence="6" id="KW-1185">Reference proteome</keyword>
<sequence>MSDREPIARIRLGNPDDGGMTVELDLPASRSDIARAAEDALLLDDPSSAEIVEVHSKLPMLSAETAEDVEMLNDLASLAAALSNEEREAASLYWNEMVSVSEQESFLAAANVLMQAGELEQWRSYDFYTPDAGLPQPLTNIEKYGRTWYEANFKTPVIAYHNYDLALFGNRRSDTVALYDDGYLDLSADLPAIESYDRASLADDLEGVALPAEIEGWQKVRITARSLRTGEEFDASMPLSPAAALELEETATLGSRYDYEITEIDDGGVLSRLGLDPAAHPFERVETLNGLLILAATKLNAAAGDYDRVRALLNEHARPTYLDAAGAVAAVEEIPFYAYDFPNADAHDLQAMSKEEKWGRAHYDELAEAGELPEGKEGYDELIDIDFDVKTYAGDHDVALGESGYLDAYAGEDLNLGFYDEAEVASAAERAREDADLFSYEPFEEPDPSLMTPEAAERLAREMAEDAAMGRGDSVEQDGANISHKSDDATGQQVTPNELETRLDDVAFIVAEVPETDNAIGIAEVAVNRAPGEESSYYVIFDSQKRNPYGMASDDSLQDTRELDFGAVREAVERRAPNERWVRYGLDRELTPDGFAPDGHAYTPDEYRSNNHLDADEAIPAVGALMNSGRDMDPLEAYDYVVGVGLLGVSADRLSNELSRAIAIGARNRAERIKPYGEAVDEGEPAFRPGMTAQGVVYKSPIAFTEQSDAVAYIPEAAFEDAVPDELGWYKGSEFEPEDLYTYERILEACHGSRDMAAGVFAELDWQHPSTVYDETMRMLSEDWENADKSLNMSSQPESVRLYAECSLREKGVKGARLAELMSGPSADAAAAIDAASAIEELNRAAGPAVLFAEPVPEGHRAGSADVSIATEDPSQRVHVRVVYDYDARSEGAETESIQGYDLCAEDWPIVSAAVSTAFPEREFRAESWGESVTVAEAVAGATVPPESIDEIVRLNAAAAQNLVDRSVATGGESARVAPAEESPYRYEYMMLDRLKSDCNYVLGAGGPGAVRQMWAGAVGEQIAEMRRLWDKLPEDAKPEWLTMEQINEYEQRLTEAAAPAWRPGSIAIGRRTGTPYIVLDVTPEGRLKLGVDLSVYDAEMFVPAGEVDEKLVSDFLSGRSDGTRLAAALAEATGNREVAEAEVEEMAQALNERRSREAKGSASQEVEPWKIGSIAVSKTTELAFVVMGVTDDGRLLYGSDMNSVSPDSFDYGGQMPEDVVEAIKAGAVTEAELQEALMEIRVAAAMAAVSGPESEQPTWGIGSVALDIASGEPQIVTGVTESGALRVGYDMEERHPGAYVNAGSVPAEIARGYRDGVVSNAEKNRAIAIAMAEYTALVRRASGESSRADPGIDFGRSRWFVNGSSGWEFPVFLEGESESRAACGIEMMSSGMFVAVVEVAGENRYDLSPTSGFPTFDRAREAGMTSLGEALGLAPEVLAPYVHGKVSPDPYPEEWARERNLEMDAYRLMAKYGFDPDSEYVRTYPDGQWEALYFNPQGNEELGQIVQAWGNDLTAALGDYDPEQSTWISSCEARNNDNLFDWPDEMESILAGFSQARGEYEGFGTRQAELQHRYLVGRDAYLESMRTLDTERSDIFEDVPGEEYQMVAVAVGDAESEHAYVANINLREDGWAVDVTYDNGHLDRSENGLGTFGEARDYAMRAFSAGGRYSWEALGGFEGFQKGFEAADRRDATRRNGGWDAYDAILMSEGWGWEVSPDGVGRLMSPDGAVYAELLPERKQVIIMDEPIPGATTWTVDNEDVRLVLEACAIRDAGLEFDPPEGATFDGLIRDASKSLAKDEGHIPPRLHGVFEPLSVQARFERDLDGLFEDYSHGVKPASRESIYVSPTPGVLVAMGMAQRGIYMNKRHAMSVISPRDDAKHHHGLTYDDLSRLPELLAAPAIVSEGLEGSTNPESIVLILPHVNNDGEPLMAVIRPNEKIRYELETVDANRLASIYGKRNADNFLQTAVEQEKLIYVDKEKTEELASQTRLQLPSGEAGLPLNGIIRRSEVIDKAEGRGTAAADVHSAKAAAVKEDAPGPKRSAGDPAETDRQEREAAEARDPHKQVDEEAEAQAALLAGVIAAAQNGVAYGAEASGAAVKVEAVGFKPRDTARETTALADEAEARSGAAKVKKVAPAPQQAQKRQ</sequence>
<dbReference type="GeneID" id="82192009"/>
<dbReference type="PATRIC" id="fig|1235794.3.peg.542"/>